<dbReference type="GeneID" id="110782900"/>
<proteinExistence type="inferred from homology"/>
<dbReference type="OrthoDB" id="1676446at2759"/>
<dbReference type="PANTHER" id="PTHR32191">
    <property type="entry name" value="TETRASPANIN-8-RELATED"/>
    <property type="match status" value="1"/>
</dbReference>
<keyword evidence="3 6" id="KW-0812">Transmembrane</keyword>
<comment type="subcellular location">
    <subcellularLocation>
        <location evidence="1">Membrane</location>
    </subcellularLocation>
</comment>
<keyword evidence="4 6" id="KW-1133">Transmembrane helix</keyword>
<gene>
    <name evidence="8" type="primary">LOC110782900</name>
</gene>
<feature type="transmembrane region" description="Helical" evidence="6">
    <location>
        <begin position="91"/>
        <end position="113"/>
    </location>
</feature>
<evidence type="ECO:0000256" key="5">
    <source>
        <dbReference type="ARBA" id="ARBA00023136"/>
    </source>
</evidence>
<dbReference type="GO" id="GO:0005886">
    <property type="term" value="C:plasma membrane"/>
    <property type="evidence" value="ECO:0000318"/>
    <property type="project" value="GO_Central"/>
</dbReference>
<feature type="transmembrane region" description="Helical" evidence="6">
    <location>
        <begin position="7"/>
        <end position="31"/>
    </location>
</feature>
<dbReference type="KEGG" id="soe:110782900"/>
<sequence>MMNKRIVSGVMIFTISTSMITIISTGIWLLNQPSDLCLGDKSAQYDGRGEFTSIIYVGAGLCLMFTVVCLFAMPVRPSWRKYGEYGDQRMIIAVTCFGVQLLLLILFASLYALTQSTVGFVALQRWIYSPERWINIKDCLYEDSNVCARFQNKYGDDTQHQFFGRYLTPLESGCCKPPIECNFKFSSPSVWIKPSNGTYSNTDCYEWENDQKKLCYNCQVCKLGYTLELKNAWTISGTVVVIAWLVFLSGFILPKMLVKDQDELM</sequence>
<evidence type="ECO:0000313" key="7">
    <source>
        <dbReference type="Proteomes" id="UP000813463"/>
    </source>
</evidence>
<feature type="transmembrane region" description="Helical" evidence="6">
    <location>
        <begin position="232"/>
        <end position="253"/>
    </location>
</feature>
<evidence type="ECO:0000256" key="6">
    <source>
        <dbReference type="SAM" id="Phobius"/>
    </source>
</evidence>
<evidence type="ECO:0000313" key="8">
    <source>
        <dbReference type="RefSeq" id="XP_021842846.1"/>
    </source>
</evidence>
<evidence type="ECO:0000256" key="1">
    <source>
        <dbReference type="ARBA" id="ARBA00004370"/>
    </source>
</evidence>
<organism evidence="7 8">
    <name type="scientific">Spinacia oleracea</name>
    <name type="common">Spinach</name>
    <dbReference type="NCBI Taxonomy" id="3562"/>
    <lineage>
        <taxon>Eukaryota</taxon>
        <taxon>Viridiplantae</taxon>
        <taxon>Streptophyta</taxon>
        <taxon>Embryophyta</taxon>
        <taxon>Tracheophyta</taxon>
        <taxon>Spermatophyta</taxon>
        <taxon>Magnoliopsida</taxon>
        <taxon>eudicotyledons</taxon>
        <taxon>Gunneridae</taxon>
        <taxon>Pentapetalae</taxon>
        <taxon>Caryophyllales</taxon>
        <taxon>Chenopodiaceae</taxon>
        <taxon>Chenopodioideae</taxon>
        <taxon>Anserineae</taxon>
        <taxon>Spinacia</taxon>
    </lineage>
</organism>
<keyword evidence="7" id="KW-1185">Reference proteome</keyword>
<name>A0A9R0JPZ9_SPIOL</name>
<accession>A0A9R0JPZ9</accession>
<dbReference type="Proteomes" id="UP000813463">
    <property type="component" value="Chromosome 1"/>
</dbReference>
<dbReference type="GO" id="GO:0009506">
    <property type="term" value="C:plasmodesma"/>
    <property type="evidence" value="ECO:0000318"/>
    <property type="project" value="GO_Central"/>
</dbReference>
<reference evidence="7" key="1">
    <citation type="journal article" date="2021" name="Nat. Commun.">
        <title>Genomic analyses provide insights into spinach domestication and the genetic basis of agronomic traits.</title>
        <authorList>
            <person name="Cai X."/>
            <person name="Sun X."/>
            <person name="Xu C."/>
            <person name="Sun H."/>
            <person name="Wang X."/>
            <person name="Ge C."/>
            <person name="Zhang Z."/>
            <person name="Wang Q."/>
            <person name="Fei Z."/>
            <person name="Jiao C."/>
            <person name="Wang Q."/>
        </authorList>
    </citation>
    <scope>NUCLEOTIDE SEQUENCE [LARGE SCALE GENOMIC DNA]</scope>
    <source>
        <strain evidence="7">cv. Varoflay</strain>
    </source>
</reference>
<feature type="transmembrane region" description="Helical" evidence="6">
    <location>
        <begin position="51"/>
        <end position="71"/>
    </location>
</feature>
<dbReference type="InterPro" id="IPR044991">
    <property type="entry name" value="TET_plant"/>
</dbReference>
<evidence type="ECO:0000256" key="3">
    <source>
        <dbReference type="ARBA" id="ARBA00022692"/>
    </source>
</evidence>
<reference evidence="8" key="2">
    <citation type="submission" date="2025-08" db="UniProtKB">
        <authorList>
            <consortium name="RefSeq"/>
        </authorList>
    </citation>
    <scope>IDENTIFICATION</scope>
    <source>
        <tissue evidence="8">Leaf</tissue>
    </source>
</reference>
<comment type="similarity">
    <text evidence="2">Belongs to the tetraspanin (TM4SF) family.</text>
</comment>
<dbReference type="AlphaFoldDB" id="A0A9R0JPZ9"/>
<dbReference type="GO" id="GO:0009734">
    <property type="term" value="P:auxin-activated signaling pathway"/>
    <property type="evidence" value="ECO:0007669"/>
    <property type="project" value="InterPro"/>
</dbReference>
<evidence type="ECO:0000256" key="2">
    <source>
        <dbReference type="ARBA" id="ARBA00006840"/>
    </source>
</evidence>
<evidence type="ECO:0000256" key="4">
    <source>
        <dbReference type="ARBA" id="ARBA00022989"/>
    </source>
</evidence>
<keyword evidence="5 6" id="KW-0472">Membrane</keyword>
<protein>
    <submittedName>
        <fullName evidence="8">Tetraspanin-8</fullName>
    </submittedName>
</protein>
<dbReference type="RefSeq" id="XP_021842846.1">
    <property type="nucleotide sequence ID" value="XM_021987154.2"/>
</dbReference>